<sequence length="155" mass="17450">MKVVTIIFMVAITMAISITLLMENIGHEEEKSHLSHIDPPKDLTVLLEKKPMPTKKVSRFLAEQQKNSRSSNHCHKDHDVCDLEEGYNSTCCNNKCVDLHTDQNNCGVCKEICERTESCCTGRCVKLAYSESHCGACNNPCAFGRRCIYGMCEYP</sequence>
<dbReference type="PANTHER" id="PTHR33227">
    <property type="entry name" value="STIGMA-SPECIFIC STIG1-LIKE PROTEIN 3"/>
    <property type="match status" value="1"/>
</dbReference>
<dbReference type="PANTHER" id="PTHR33227:SF18">
    <property type="entry name" value="STIGMA-SPECIFIC STIG1-LIKE PROTEIN 3"/>
    <property type="match status" value="1"/>
</dbReference>
<reference evidence="4 5" key="1">
    <citation type="submission" date="2019-07" db="EMBL/GenBank/DDBJ databases">
        <title>De Novo Assembly of kiwifruit Actinidia rufa.</title>
        <authorList>
            <person name="Sugita-Konishi S."/>
            <person name="Sato K."/>
            <person name="Mori E."/>
            <person name="Abe Y."/>
            <person name="Kisaki G."/>
            <person name="Hamano K."/>
            <person name="Suezawa K."/>
            <person name="Otani M."/>
            <person name="Fukuda T."/>
            <person name="Manabe T."/>
            <person name="Gomi K."/>
            <person name="Tabuchi M."/>
            <person name="Akimitsu K."/>
            <person name="Kataoka I."/>
        </authorList>
    </citation>
    <scope>NUCLEOTIDE SEQUENCE [LARGE SCALE GENOMIC DNA]</scope>
    <source>
        <strain evidence="5">cv. Fuchu</strain>
    </source>
</reference>
<evidence type="ECO:0000256" key="2">
    <source>
        <dbReference type="ARBA" id="ARBA00022729"/>
    </source>
</evidence>
<evidence type="ECO:0000256" key="3">
    <source>
        <dbReference type="SAM" id="Phobius"/>
    </source>
</evidence>
<evidence type="ECO:0000256" key="1">
    <source>
        <dbReference type="ARBA" id="ARBA00006010"/>
    </source>
</evidence>
<dbReference type="OrthoDB" id="1841769at2759"/>
<keyword evidence="5" id="KW-1185">Reference proteome</keyword>
<gene>
    <name evidence="4" type="ORF">Acr_19g0003430</name>
</gene>
<dbReference type="InterPro" id="IPR006969">
    <property type="entry name" value="Stig-like"/>
</dbReference>
<dbReference type="Pfam" id="PF04885">
    <property type="entry name" value="Stig1"/>
    <property type="match status" value="1"/>
</dbReference>
<proteinExistence type="inferred from homology"/>
<accession>A0A7J0G9B7</accession>
<dbReference type="Proteomes" id="UP000585474">
    <property type="component" value="Unassembled WGS sequence"/>
</dbReference>
<comment type="similarity">
    <text evidence="1">Belongs to the STIG1 family.</text>
</comment>
<keyword evidence="2" id="KW-0732">Signal</keyword>
<evidence type="ECO:0000313" key="5">
    <source>
        <dbReference type="Proteomes" id="UP000585474"/>
    </source>
</evidence>
<dbReference type="AlphaFoldDB" id="A0A7J0G9B7"/>
<keyword evidence="3" id="KW-1133">Transmembrane helix</keyword>
<dbReference type="EMBL" id="BJWL01000019">
    <property type="protein sequence ID" value="GFZ07406.1"/>
    <property type="molecule type" value="Genomic_DNA"/>
</dbReference>
<comment type="caution">
    <text evidence="4">The sequence shown here is derived from an EMBL/GenBank/DDBJ whole genome shotgun (WGS) entry which is preliminary data.</text>
</comment>
<evidence type="ECO:0000313" key="4">
    <source>
        <dbReference type="EMBL" id="GFZ07406.1"/>
    </source>
</evidence>
<organism evidence="4 5">
    <name type="scientific">Actinidia rufa</name>
    <dbReference type="NCBI Taxonomy" id="165716"/>
    <lineage>
        <taxon>Eukaryota</taxon>
        <taxon>Viridiplantae</taxon>
        <taxon>Streptophyta</taxon>
        <taxon>Embryophyta</taxon>
        <taxon>Tracheophyta</taxon>
        <taxon>Spermatophyta</taxon>
        <taxon>Magnoliopsida</taxon>
        <taxon>eudicotyledons</taxon>
        <taxon>Gunneridae</taxon>
        <taxon>Pentapetalae</taxon>
        <taxon>asterids</taxon>
        <taxon>Ericales</taxon>
        <taxon>Actinidiaceae</taxon>
        <taxon>Actinidia</taxon>
    </lineage>
</organism>
<name>A0A7J0G9B7_9ERIC</name>
<keyword evidence="3" id="KW-0472">Membrane</keyword>
<keyword evidence="3" id="KW-0812">Transmembrane</keyword>
<protein>
    <submittedName>
        <fullName evidence="4">Alpha amylase family protein</fullName>
    </submittedName>
</protein>
<feature type="transmembrane region" description="Helical" evidence="3">
    <location>
        <begin position="6"/>
        <end position="25"/>
    </location>
</feature>